<dbReference type="Proteomes" id="UP000594468">
    <property type="component" value="Chromosome"/>
</dbReference>
<accession>A0A7S8EDA4</accession>
<sequence length="515" mass="59143">MAKNWPSNPKIYQINTWVWLDSLSQKYNKRIKLGNVPESEIDTLATYHVDAIWMMGVWHRGPATRASALNYIREYRGALPDIKKRDVIGSAYAIHDYEVDPGLGGRGGLAKFREQLQQHGLKLLLDFVPNHVSTDHHWITERPDYFVKGTPELLDVDPGNFFSAEDPVDGRQIIAHGRDPYFPGWIDTAQLNAFSPGYREAAIATLKDIADQCDGVRCDMAMLMMNDIFKNTWGWLGLNAPRQDFWPYVIPKVLRKNPDFLFIAETYWGLDYALHVQGFDFTYDKTLYDRLVMGDVDGLYAHLIADINFLRKNVRFIENHDEPRAASEFGIERSKPAAVMICTLPGATLLHDGQFWGRHVKLPVQIRRQPDEELDMDLFEFYQTLLAEASNDIYRTGEWRMFHRGPVTDKKQTGHEHVVAYGWQNGEDCRLILLNMADENVSAMIDLDGWGDALYPYRWQAEDALTGTTMSFSGDEVSELGLPIEMDPYDMYIFRLMPVGPSPQRKKRKKKPVKA</sequence>
<name>A0A7S8EDA4_9CHLR</name>
<dbReference type="InterPro" id="IPR017853">
    <property type="entry name" value="GH"/>
</dbReference>
<dbReference type="CDD" id="cd11347">
    <property type="entry name" value="AmyAc_1"/>
    <property type="match status" value="1"/>
</dbReference>
<dbReference type="InterPro" id="IPR006047">
    <property type="entry name" value="GH13_cat_dom"/>
</dbReference>
<dbReference type="EMBL" id="CP062983">
    <property type="protein sequence ID" value="QPC84862.1"/>
    <property type="molecule type" value="Genomic_DNA"/>
</dbReference>
<dbReference type="Pfam" id="PF00128">
    <property type="entry name" value="Alpha-amylase"/>
    <property type="match status" value="1"/>
</dbReference>
<reference evidence="2 3" key="1">
    <citation type="submission" date="2020-02" db="EMBL/GenBank/DDBJ databases">
        <authorList>
            <person name="Zheng R.K."/>
            <person name="Sun C.M."/>
        </authorList>
    </citation>
    <scope>NUCLEOTIDE SEQUENCE [LARGE SCALE GENOMIC DNA]</scope>
    <source>
        <strain evidence="3">rifampicinis</strain>
    </source>
</reference>
<protein>
    <submittedName>
        <fullName evidence="2">Alpha-amylase</fullName>
    </submittedName>
</protein>
<dbReference type="SUPFAM" id="SSF51445">
    <property type="entry name" value="(Trans)glycosidases"/>
    <property type="match status" value="1"/>
</dbReference>
<evidence type="ECO:0000313" key="2">
    <source>
        <dbReference type="EMBL" id="QPC84862.1"/>
    </source>
</evidence>
<dbReference type="GO" id="GO:0005975">
    <property type="term" value="P:carbohydrate metabolic process"/>
    <property type="evidence" value="ECO:0007669"/>
    <property type="project" value="InterPro"/>
</dbReference>
<gene>
    <name evidence="2" type="ORF">G4Y79_10975</name>
</gene>
<evidence type="ECO:0000313" key="3">
    <source>
        <dbReference type="Proteomes" id="UP000594468"/>
    </source>
</evidence>
<dbReference type="Gene3D" id="3.20.20.80">
    <property type="entry name" value="Glycosidases"/>
    <property type="match status" value="1"/>
</dbReference>
<dbReference type="RefSeq" id="WP_195172925.1">
    <property type="nucleotide sequence ID" value="NZ_CP062983.1"/>
</dbReference>
<feature type="domain" description="Glycosyl hydrolase family 13 catalytic" evidence="1">
    <location>
        <begin position="25"/>
        <end position="389"/>
    </location>
</feature>
<dbReference type="SMART" id="SM00642">
    <property type="entry name" value="Aamy"/>
    <property type="match status" value="1"/>
</dbReference>
<organism evidence="2 3">
    <name type="scientific">Phototrophicus methaneseepsis</name>
    <dbReference type="NCBI Taxonomy" id="2710758"/>
    <lineage>
        <taxon>Bacteria</taxon>
        <taxon>Bacillati</taxon>
        <taxon>Chloroflexota</taxon>
        <taxon>Candidatus Thermofontia</taxon>
        <taxon>Phototrophicales</taxon>
        <taxon>Phototrophicaceae</taxon>
        <taxon>Phototrophicus</taxon>
    </lineage>
</organism>
<dbReference type="AlphaFoldDB" id="A0A7S8EDA4"/>
<keyword evidence="3" id="KW-1185">Reference proteome</keyword>
<proteinExistence type="predicted"/>
<dbReference type="PANTHER" id="PTHR47786">
    <property type="entry name" value="ALPHA-1,4-GLUCAN:MALTOSE-1-PHOSPHATE MALTOSYLTRANSFERASE"/>
    <property type="match status" value="1"/>
</dbReference>
<dbReference type="PANTHER" id="PTHR47786:SF2">
    <property type="entry name" value="GLYCOSYL HYDROLASE FAMILY 13 CATALYTIC DOMAIN-CONTAINING PROTEIN"/>
    <property type="match status" value="1"/>
</dbReference>
<dbReference type="KEGG" id="pmet:G4Y79_10975"/>
<evidence type="ECO:0000259" key="1">
    <source>
        <dbReference type="SMART" id="SM00642"/>
    </source>
</evidence>